<reference evidence="3" key="1">
    <citation type="journal article" date="2017" name="bioRxiv">
        <title>Conservation of a gene cluster reveals novel cercosporin biosynthetic mechanisms and extends production to the genus Colletotrichum.</title>
        <authorList>
            <person name="de Jonge R."/>
            <person name="Ebert M.K."/>
            <person name="Huitt-Roehl C.R."/>
            <person name="Pal P."/>
            <person name="Suttle J.C."/>
            <person name="Spanner R.E."/>
            <person name="Neubauer J.D."/>
            <person name="Jurick W.M.II."/>
            <person name="Stott K.A."/>
            <person name="Secor G.A."/>
            <person name="Thomma B.P.H.J."/>
            <person name="Van de Peer Y."/>
            <person name="Townsend C.A."/>
            <person name="Bolton M.D."/>
        </authorList>
    </citation>
    <scope>NUCLEOTIDE SEQUENCE [LARGE SCALE GENOMIC DNA]</scope>
    <source>
        <strain evidence="3">CBS538.71</strain>
    </source>
</reference>
<evidence type="ECO:0000256" key="1">
    <source>
        <dbReference type="SAM" id="MobiDB-lite"/>
    </source>
</evidence>
<dbReference type="AlphaFoldDB" id="A0A2S6BZC9"/>
<feature type="compositionally biased region" description="Low complexity" evidence="1">
    <location>
        <begin position="240"/>
        <end position="251"/>
    </location>
</feature>
<comment type="caution">
    <text evidence="2">The sequence shown here is derived from an EMBL/GenBank/DDBJ whole genome shotgun (WGS) entry which is preliminary data.</text>
</comment>
<keyword evidence="3" id="KW-1185">Reference proteome</keyword>
<proteinExistence type="predicted"/>
<sequence length="571" mass="62658">MPLYLLHGFKWPRPLIRIHIILQNLDDAAAEWLVSPGTTQCLLENFETLFPDQMKHLPNLRFVEQFDPEDESTTNNGPSQPFAYVADVCVEVKLGINIDEFRGKGVTGDQWQALMELRDKIAPEERPGWFVVVCGDEERWAPPTINMLNHSVRASENGVVHNAEPAMETEAPKPISAAASPANPSVLDNGLVLSDKRKSNPKVEESRGFRKFIGGFSRRKSHANLTTRPNKEDPLPKPPASSSSTATETAPQLPPVSSIPRLPPCPSVITNDNLVAEVNGNARAISAFPLNEPLVELSTLPLTRAGEESSRSRSISPIEEVPSTPGTEYSDAEPVAGTRSSTSTPIALQKRISEVPRFKPTLSNPIPPEFRRAQSVVVRRPVAARASLPPLKTHKSDETLPDYADDDDLSAPAPSVLPKREGKRALQKAPANPPAGRHSLFPKLDTSRPPMTQTEVVSNEEDDGECVVITMQPRSSTPSRDKSHRRSQHGSRSDKLSSHHSGRRSIVSPMKDDGSPGPSRLRGSRNSNGLSSPPRKHSDAVETWDKPAFGQRISQFDIIANQIENALNEMR</sequence>
<accession>A0A2S6BZC9</accession>
<feature type="region of interest" description="Disordered" evidence="1">
    <location>
        <begin position="219"/>
        <end position="264"/>
    </location>
</feature>
<name>A0A2S6BZC9_9PEZI</name>
<feature type="compositionally biased region" description="Basic and acidic residues" evidence="1">
    <location>
        <begin position="536"/>
        <end position="545"/>
    </location>
</feature>
<feature type="compositionally biased region" description="Acidic residues" evidence="1">
    <location>
        <begin position="399"/>
        <end position="409"/>
    </location>
</feature>
<protein>
    <submittedName>
        <fullName evidence="2">Uncharacterized protein</fullName>
    </submittedName>
</protein>
<dbReference type="Proteomes" id="UP000237631">
    <property type="component" value="Unassembled WGS sequence"/>
</dbReference>
<feature type="region of interest" description="Disordered" evidence="1">
    <location>
        <begin position="304"/>
        <end position="352"/>
    </location>
</feature>
<feature type="region of interest" description="Disordered" evidence="1">
    <location>
        <begin position="173"/>
        <end position="206"/>
    </location>
</feature>
<gene>
    <name evidence="2" type="ORF">CBER1_11547</name>
</gene>
<evidence type="ECO:0000313" key="2">
    <source>
        <dbReference type="EMBL" id="PPJ52834.1"/>
    </source>
</evidence>
<dbReference type="EMBL" id="PNEN01001654">
    <property type="protein sequence ID" value="PPJ52834.1"/>
    <property type="molecule type" value="Genomic_DNA"/>
</dbReference>
<evidence type="ECO:0000313" key="3">
    <source>
        <dbReference type="Proteomes" id="UP000237631"/>
    </source>
</evidence>
<organism evidence="2 3">
    <name type="scientific">Cercospora berteroae</name>
    <dbReference type="NCBI Taxonomy" id="357750"/>
    <lineage>
        <taxon>Eukaryota</taxon>
        <taxon>Fungi</taxon>
        <taxon>Dikarya</taxon>
        <taxon>Ascomycota</taxon>
        <taxon>Pezizomycotina</taxon>
        <taxon>Dothideomycetes</taxon>
        <taxon>Dothideomycetidae</taxon>
        <taxon>Mycosphaerellales</taxon>
        <taxon>Mycosphaerellaceae</taxon>
        <taxon>Cercospora</taxon>
    </lineage>
</organism>
<dbReference type="OrthoDB" id="371463at2759"/>
<feature type="compositionally biased region" description="Low complexity" evidence="1">
    <location>
        <begin position="173"/>
        <end position="185"/>
    </location>
</feature>
<feature type="region of interest" description="Disordered" evidence="1">
    <location>
        <begin position="388"/>
        <end position="551"/>
    </location>
</feature>
<feature type="compositionally biased region" description="Basic and acidic residues" evidence="1">
    <location>
        <begin position="194"/>
        <end position="206"/>
    </location>
</feature>